<dbReference type="AlphaFoldDB" id="A0A1I5PB57"/>
<feature type="transmembrane region" description="Helical" evidence="1">
    <location>
        <begin position="118"/>
        <end position="136"/>
    </location>
</feature>
<evidence type="ECO:0000313" key="3">
    <source>
        <dbReference type="Proteomes" id="UP000199306"/>
    </source>
</evidence>
<organism evidence="2 3">
    <name type="scientific">Pseudarcicella hirudinis</name>
    <dbReference type="NCBI Taxonomy" id="1079859"/>
    <lineage>
        <taxon>Bacteria</taxon>
        <taxon>Pseudomonadati</taxon>
        <taxon>Bacteroidota</taxon>
        <taxon>Cytophagia</taxon>
        <taxon>Cytophagales</taxon>
        <taxon>Flectobacillaceae</taxon>
        <taxon>Pseudarcicella</taxon>
    </lineage>
</organism>
<evidence type="ECO:0008006" key="4">
    <source>
        <dbReference type="Google" id="ProtNLM"/>
    </source>
</evidence>
<keyword evidence="1" id="KW-1133">Transmembrane helix</keyword>
<gene>
    <name evidence="2" type="ORF">SAMN04515674_102385</name>
</gene>
<feature type="transmembrane region" description="Helical" evidence="1">
    <location>
        <begin position="218"/>
        <end position="236"/>
    </location>
</feature>
<name>A0A1I5PB57_9BACT</name>
<dbReference type="OrthoDB" id="1524053at2"/>
<dbReference type="Proteomes" id="UP000199306">
    <property type="component" value="Unassembled WGS sequence"/>
</dbReference>
<reference evidence="2 3" key="1">
    <citation type="submission" date="2016-10" db="EMBL/GenBank/DDBJ databases">
        <authorList>
            <person name="de Groot N.N."/>
        </authorList>
    </citation>
    <scope>NUCLEOTIDE SEQUENCE [LARGE SCALE GENOMIC DNA]</scope>
    <source>
        <strain evidence="3">E92,LMG 26720,CCM 7988</strain>
    </source>
</reference>
<proteinExistence type="predicted"/>
<evidence type="ECO:0000313" key="2">
    <source>
        <dbReference type="EMBL" id="SFP31354.1"/>
    </source>
</evidence>
<dbReference type="Gene3D" id="1.10.3730.20">
    <property type="match status" value="1"/>
</dbReference>
<keyword evidence="1" id="KW-0472">Membrane</keyword>
<feature type="transmembrane region" description="Helical" evidence="1">
    <location>
        <begin position="93"/>
        <end position="112"/>
    </location>
</feature>
<dbReference type="InterPro" id="IPR037185">
    <property type="entry name" value="EmrE-like"/>
</dbReference>
<feature type="transmembrane region" description="Helical" evidence="1">
    <location>
        <begin position="184"/>
        <end position="206"/>
    </location>
</feature>
<dbReference type="EMBL" id="FOXH01000002">
    <property type="protein sequence ID" value="SFP31354.1"/>
    <property type="molecule type" value="Genomic_DNA"/>
</dbReference>
<feature type="transmembrane region" description="Helical" evidence="1">
    <location>
        <begin position="281"/>
        <end position="300"/>
    </location>
</feature>
<feature type="transmembrane region" description="Helical" evidence="1">
    <location>
        <begin position="248"/>
        <end position="269"/>
    </location>
</feature>
<sequence length="302" mass="33897">MLYLLLSIFFSVLLLVNFRLHPRFGINTLQSIVFNYPICFLTGLILLPENQHFSFDFARDGTFPALAMGVGFIITFLLSGASTQRMGMTATSLANNMSLVIPVLFNLFVFKTSQNFDWLNYLGLVFAIVAVLLSTFKKEENQEKRKRQFSDFLLPIAVFTMYGITNTSFSYLNIKYVTSSGNTIPFTLTILIGAIFAGLLLLTIRVLQKKETVQLKNIMAAIPLGIPNFLSFYFLLKALDSFQNNGAYVLPVYNIGVIMSSALVALFFFREKLQVLNKIGLFLAVLAIALISYQALQTLFQA</sequence>
<protein>
    <recommendedName>
        <fullName evidence="4">EamA-like transporter family protein</fullName>
    </recommendedName>
</protein>
<dbReference type="SUPFAM" id="SSF103481">
    <property type="entry name" value="Multidrug resistance efflux transporter EmrE"/>
    <property type="match status" value="2"/>
</dbReference>
<feature type="transmembrane region" description="Helical" evidence="1">
    <location>
        <begin position="152"/>
        <end position="172"/>
    </location>
</feature>
<dbReference type="STRING" id="1079859.SAMN04515674_102385"/>
<accession>A0A1I5PB57</accession>
<feature type="transmembrane region" description="Helical" evidence="1">
    <location>
        <begin position="63"/>
        <end position="81"/>
    </location>
</feature>
<evidence type="ECO:0000256" key="1">
    <source>
        <dbReference type="SAM" id="Phobius"/>
    </source>
</evidence>
<keyword evidence="3" id="KW-1185">Reference proteome</keyword>
<dbReference type="RefSeq" id="WP_092013123.1">
    <property type="nucleotide sequence ID" value="NZ_FOXH01000002.1"/>
</dbReference>
<keyword evidence="1" id="KW-0812">Transmembrane</keyword>